<gene>
    <name evidence="1" type="ORF">LCGC14_2005380</name>
</gene>
<name>A0A0F9HYZ9_9ZZZZ</name>
<evidence type="ECO:0000313" key="1">
    <source>
        <dbReference type="EMBL" id="KKL80377.1"/>
    </source>
</evidence>
<protein>
    <submittedName>
        <fullName evidence="1">Uncharacterized protein</fullName>
    </submittedName>
</protein>
<feature type="non-terminal residue" evidence="1">
    <location>
        <position position="1"/>
    </location>
</feature>
<reference evidence="1" key="1">
    <citation type="journal article" date="2015" name="Nature">
        <title>Complex archaea that bridge the gap between prokaryotes and eukaryotes.</title>
        <authorList>
            <person name="Spang A."/>
            <person name="Saw J.H."/>
            <person name="Jorgensen S.L."/>
            <person name="Zaremba-Niedzwiedzka K."/>
            <person name="Martijn J."/>
            <person name="Lind A.E."/>
            <person name="van Eijk R."/>
            <person name="Schleper C."/>
            <person name="Guy L."/>
            <person name="Ettema T.J."/>
        </authorList>
    </citation>
    <scope>NUCLEOTIDE SEQUENCE</scope>
</reference>
<proteinExistence type="predicted"/>
<accession>A0A0F9HYZ9</accession>
<organism evidence="1">
    <name type="scientific">marine sediment metagenome</name>
    <dbReference type="NCBI Taxonomy" id="412755"/>
    <lineage>
        <taxon>unclassified sequences</taxon>
        <taxon>metagenomes</taxon>
        <taxon>ecological metagenomes</taxon>
    </lineage>
</organism>
<dbReference type="AlphaFoldDB" id="A0A0F9HYZ9"/>
<comment type="caution">
    <text evidence="1">The sequence shown here is derived from an EMBL/GenBank/DDBJ whole genome shotgun (WGS) entry which is preliminary data.</text>
</comment>
<dbReference type="EMBL" id="LAZR01022870">
    <property type="protein sequence ID" value="KKL80377.1"/>
    <property type="molecule type" value="Genomic_DNA"/>
</dbReference>
<sequence length="236" mass="25222">TLDREAVLDEKITQIRNTVQGSTWGFIVASHSIVGDGYLGDIQVAFNYGLDYVSSGSEAARGFLDGSVIQIRRFEFENDAYQASVFKAPGLTHINVFIEAVYTGINGGPFGVSGTSYIELGVAVETGINTIHTNEAYAIAKTIVYGVLPSNSVTERYVASIPTSLLNLSDNVMFNIVPRIRITNSRFIDGGPGADPEPTVQFDHIRVVTSSYSIAGNITNEDGSSSALATTVGEVL</sequence>